<dbReference type="Gene3D" id="3.30.1490.300">
    <property type="match status" value="1"/>
</dbReference>
<evidence type="ECO:0000313" key="1">
    <source>
        <dbReference type="EMBL" id="MEM5451814.1"/>
    </source>
</evidence>
<evidence type="ECO:0000313" key="2">
    <source>
        <dbReference type="Proteomes" id="UP001390669"/>
    </source>
</evidence>
<comment type="caution">
    <text evidence="1">The sequence shown here is derived from an EMBL/GenBank/DDBJ whole genome shotgun (WGS) entry which is preliminary data.</text>
</comment>
<reference evidence="1 2" key="1">
    <citation type="submission" date="2024-01" db="EMBL/GenBank/DDBJ databases">
        <title>The diversity of rhizobia nodulating Mimosa spp. in eleven states of Brazil covering several biomes is determined by host plant, location, and edaphic factors.</title>
        <authorList>
            <person name="Rouws L."/>
            <person name="Barauna A."/>
            <person name="Beukes C."/>
            <person name="De Faria S.M."/>
            <person name="Gross E."/>
            <person name="Dos Reis Junior F.B."/>
            <person name="Simon M."/>
            <person name="Maluk M."/>
            <person name="Odee D.W."/>
            <person name="Kenicer G."/>
            <person name="Young J.P.W."/>
            <person name="Reis V.M."/>
            <person name="Zilli J."/>
            <person name="James E.K."/>
        </authorList>
    </citation>
    <scope>NUCLEOTIDE SEQUENCE [LARGE SCALE GENOMIC DNA]</scope>
    <source>
        <strain evidence="1 2">JPY164</strain>
    </source>
</reference>
<name>A0ABU9SKD3_9BURK</name>
<sequence length="294" mass="30740">MGFGNPLLLGARRFAAGVDLSARGVTLVVLSQRIVGAGPVRLEWLASAPLAREALAGAEIVDRAAIVATVPLARLAPAGATDESGIHAALEPLVLAEAERTAGVERGELAVDWSVLPATPRSREAQVTIAATPRQHLESRIECAAMAGITLCAVDGEAHAALRAMRHAAVYELPPHEPWVAIWVGPEGVHGWLLVDDSVIRHMRFPALEHADLVEALHDLVDGEQAGCVQVSGELAMLRGANFTMADIGDALGAPVLPFECAPLADVEWPLAATLLHDPACAVAFGLALRGVAE</sequence>
<protein>
    <submittedName>
        <fullName evidence="1">Pilus assembly protein PilM</fullName>
    </submittedName>
</protein>
<dbReference type="Proteomes" id="UP001390669">
    <property type="component" value="Unassembled WGS sequence"/>
</dbReference>
<proteinExistence type="predicted"/>
<dbReference type="RefSeq" id="WP_406953805.1">
    <property type="nucleotide sequence ID" value="NZ_JAYMRW010000017.1"/>
</dbReference>
<gene>
    <name evidence="1" type="ORF">VSR33_30525</name>
</gene>
<dbReference type="EMBL" id="JAYMRW010000017">
    <property type="protein sequence ID" value="MEM5451814.1"/>
    <property type="molecule type" value="Genomic_DNA"/>
</dbReference>
<organism evidence="1 2">
    <name type="scientific">Paraburkholderia guartelaensis</name>
    <dbReference type="NCBI Taxonomy" id="2546446"/>
    <lineage>
        <taxon>Bacteria</taxon>
        <taxon>Pseudomonadati</taxon>
        <taxon>Pseudomonadota</taxon>
        <taxon>Betaproteobacteria</taxon>
        <taxon>Burkholderiales</taxon>
        <taxon>Burkholderiaceae</taxon>
        <taxon>Paraburkholderia</taxon>
    </lineage>
</organism>
<dbReference type="Gene3D" id="3.30.420.40">
    <property type="match status" value="1"/>
</dbReference>
<keyword evidence="2" id="KW-1185">Reference proteome</keyword>
<accession>A0ABU9SKD3</accession>